<dbReference type="PANTHER" id="PTHR10177">
    <property type="entry name" value="CYCLINS"/>
    <property type="match status" value="1"/>
</dbReference>
<feature type="compositionally biased region" description="Pro residues" evidence="5">
    <location>
        <begin position="306"/>
        <end position="315"/>
    </location>
</feature>
<sequence length="387" mass="42206">MEHAGEVGGFGAGNSETWGRDMNPALSEELVLVMLHAQSSQRPQPRYLLDVQRGLIEPWMREMVVQFMNELGEDFGMRNDTVGLAMCYFDRFLSAVPVDKAEVQLVAVACVLVAAKFGERRMPALADLEFVCQGKYNADDIRRAECDVIKKLNWQLHAVTPHMFCAHFLRAAVHQPARAAIVFRHAEFFVDLSFYVYDALEYSPCVVGAAALLCSQQQIAHRLTEHGRPAGSFAPEEIELATCAELSAANIAQLCALDEAELVTCQRLLYDYFVKHFLHTAPGAPSASPLSPSAHTAQRDAEMGAPPSPSSPPSPSEREEGDSHEVEAASELLESARARDDTSAGRKPFGGAEDARARNQPTPDSVDEIVAKSFAPIGTGATAHRAQ</sequence>
<dbReference type="OrthoDB" id="306099at2759"/>
<dbReference type="EMBL" id="JAGTXO010000024">
    <property type="protein sequence ID" value="KAG8461635.1"/>
    <property type="molecule type" value="Genomic_DNA"/>
</dbReference>
<dbReference type="InterPro" id="IPR039361">
    <property type="entry name" value="Cyclin"/>
</dbReference>
<evidence type="ECO:0000256" key="2">
    <source>
        <dbReference type="ARBA" id="ARBA00023127"/>
    </source>
</evidence>
<accession>A0A8J5XMB1</accession>
<dbReference type="Gene3D" id="1.10.472.10">
    <property type="entry name" value="Cyclin-like"/>
    <property type="match status" value="2"/>
</dbReference>
<evidence type="ECO:0000256" key="5">
    <source>
        <dbReference type="SAM" id="MobiDB-lite"/>
    </source>
</evidence>
<dbReference type="SUPFAM" id="SSF47954">
    <property type="entry name" value="Cyclin-like"/>
    <property type="match status" value="2"/>
</dbReference>
<dbReference type="Pfam" id="PF02984">
    <property type="entry name" value="Cyclin_C"/>
    <property type="match status" value="1"/>
</dbReference>
<dbReference type="GO" id="GO:0051301">
    <property type="term" value="P:cell division"/>
    <property type="evidence" value="ECO:0007669"/>
    <property type="project" value="UniProtKB-KW"/>
</dbReference>
<dbReference type="InterPro" id="IPR004367">
    <property type="entry name" value="Cyclin_C-dom"/>
</dbReference>
<feature type="domain" description="Cyclin-like" evidence="6">
    <location>
        <begin position="66"/>
        <end position="150"/>
    </location>
</feature>
<feature type="compositionally biased region" description="Low complexity" evidence="5">
    <location>
        <begin position="283"/>
        <end position="294"/>
    </location>
</feature>
<dbReference type="InterPro" id="IPR048258">
    <property type="entry name" value="Cyclins_cyclin-box"/>
</dbReference>
<organism evidence="7 8">
    <name type="scientific">Diacronema lutheri</name>
    <name type="common">Unicellular marine alga</name>
    <name type="synonym">Monochrysis lutheri</name>
    <dbReference type="NCBI Taxonomy" id="2081491"/>
    <lineage>
        <taxon>Eukaryota</taxon>
        <taxon>Haptista</taxon>
        <taxon>Haptophyta</taxon>
        <taxon>Pavlovophyceae</taxon>
        <taxon>Pavlovales</taxon>
        <taxon>Pavlovaceae</taxon>
        <taxon>Diacronema</taxon>
    </lineage>
</organism>
<dbReference type="InterPro" id="IPR006671">
    <property type="entry name" value="Cyclin_N"/>
</dbReference>
<name>A0A8J5XMB1_DIALT</name>
<gene>
    <name evidence="7" type="ORF">KFE25_001253</name>
</gene>
<evidence type="ECO:0000256" key="4">
    <source>
        <dbReference type="RuleBase" id="RU000383"/>
    </source>
</evidence>
<dbReference type="GO" id="GO:0019887">
    <property type="term" value="F:protein kinase regulator activity"/>
    <property type="evidence" value="ECO:0007669"/>
    <property type="project" value="UniProtKB-ARBA"/>
</dbReference>
<protein>
    <recommendedName>
        <fullName evidence="6">Cyclin-like domain-containing protein</fullName>
    </recommendedName>
</protein>
<dbReference type="SMART" id="SM00385">
    <property type="entry name" value="CYCLIN"/>
    <property type="match status" value="1"/>
</dbReference>
<keyword evidence="2 4" id="KW-0195">Cyclin</keyword>
<keyword evidence="8" id="KW-1185">Reference proteome</keyword>
<comment type="similarity">
    <text evidence="4">Belongs to the cyclin family.</text>
</comment>
<evidence type="ECO:0000313" key="8">
    <source>
        <dbReference type="Proteomes" id="UP000751190"/>
    </source>
</evidence>
<dbReference type="InterPro" id="IPR013763">
    <property type="entry name" value="Cyclin-like_dom"/>
</dbReference>
<reference evidence="7" key="1">
    <citation type="submission" date="2021-05" db="EMBL/GenBank/DDBJ databases">
        <title>The genome of the haptophyte Pavlova lutheri (Diacronema luteri, Pavlovales) - a model for lipid biosynthesis in eukaryotic algae.</title>
        <authorList>
            <person name="Hulatt C.J."/>
            <person name="Posewitz M.C."/>
        </authorList>
    </citation>
    <scope>NUCLEOTIDE SEQUENCE</scope>
    <source>
        <strain evidence="7">NIVA-4/92</strain>
    </source>
</reference>
<dbReference type="AlphaFoldDB" id="A0A8J5XMB1"/>
<evidence type="ECO:0000256" key="3">
    <source>
        <dbReference type="ARBA" id="ARBA00023306"/>
    </source>
</evidence>
<feature type="region of interest" description="Disordered" evidence="5">
    <location>
        <begin position="283"/>
        <end position="387"/>
    </location>
</feature>
<dbReference type="Pfam" id="PF00134">
    <property type="entry name" value="Cyclin_N"/>
    <property type="match status" value="1"/>
</dbReference>
<comment type="caution">
    <text evidence="7">The sequence shown here is derived from an EMBL/GenBank/DDBJ whole genome shotgun (WGS) entry which is preliminary data.</text>
</comment>
<feature type="compositionally biased region" description="Basic and acidic residues" evidence="5">
    <location>
        <begin position="334"/>
        <end position="344"/>
    </location>
</feature>
<keyword evidence="1" id="KW-0132">Cell division</keyword>
<dbReference type="InterPro" id="IPR036915">
    <property type="entry name" value="Cyclin-like_sf"/>
</dbReference>
<evidence type="ECO:0000313" key="7">
    <source>
        <dbReference type="EMBL" id="KAG8461635.1"/>
    </source>
</evidence>
<dbReference type="GO" id="GO:0051726">
    <property type="term" value="P:regulation of cell cycle"/>
    <property type="evidence" value="ECO:0007669"/>
    <property type="project" value="UniProtKB-ARBA"/>
</dbReference>
<dbReference type="FunFam" id="1.10.472.10:FF:000010">
    <property type="entry name" value="G1/S-specific cyclin Cln1"/>
    <property type="match status" value="1"/>
</dbReference>
<dbReference type="PROSITE" id="PS00292">
    <property type="entry name" value="CYCLINS"/>
    <property type="match status" value="1"/>
</dbReference>
<dbReference type="Proteomes" id="UP000751190">
    <property type="component" value="Unassembled WGS sequence"/>
</dbReference>
<feature type="compositionally biased region" description="Basic and acidic residues" evidence="5">
    <location>
        <begin position="316"/>
        <end position="327"/>
    </location>
</feature>
<keyword evidence="3" id="KW-0131">Cell cycle</keyword>
<evidence type="ECO:0000259" key="6">
    <source>
        <dbReference type="SMART" id="SM00385"/>
    </source>
</evidence>
<proteinExistence type="inferred from homology"/>
<dbReference type="OMA" id="MHAMERH"/>
<evidence type="ECO:0000256" key="1">
    <source>
        <dbReference type="ARBA" id="ARBA00022618"/>
    </source>
</evidence>